<dbReference type="AlphaFoldDB" id="A0A8H4PD03"/>
<organism evidence="1 2">
    <name type="scientific">Fusarium albosuccineum</name>
    <dbReference type="NCBI Taxonomy" id="1237068"/>
    <lineage>
        <taxon>Eukaryota</taxon>
        <taxon>Fungi</taxon>
        <taxon>Dikarya</taxon>
        <taxon>Ascomycota</taxon>
        <taxon>Pezizomycotina</taxon>
        <taxon>Sordariomycetes</taxon>
        <taxon>Hypocreomycetidae</taxon>
        <taxon>Hypocreales</taxon>
        <taxon>Nectriaceae</taxon>
        <taxon>Fusarium</taxon>
        <taxon>Fusarium decemcellulare species complex</taxon>
    </lineage>
</organism>
<dbReference type="PANTHER" id="PTHR31126:SF73">
    <property type="entry name" value="TYROSINE SPECIFIC PROTEIN PHOSPHATASES DOMAIN-CONTAINING PROTEIN"/>
    <property type="match status" value="1"/>
</dbReference>
<reference evidence="1 2" key="1">
    <citation type="submission" date="2020-01" db="EMBL/GenBank/DDBJ databases">
        <title>Identification and distribution of gene clusters putatively required for synthesis of sphingolipid metabolism inhibitors in phylogenetically diverse species of the filamentous fungus Fusarium.</title>
        <authorList>
            <person name="Kim H.-S."/>
            <person name="Busman M."/>
            <person name="Brown D.W."/>
            <person name="Divon H."/>
            <person name="Uhlig S."/>
            <person name="Proctor R.H."/>
        </authorList>
    </citation>
    <scope>NUCLEOTIDE SEQUENCE [LARGE SCALE GENOMIC DNA]</scope>
    <source>
        <strain evidence="1 2">NRRL 20459</strain>
    </source>
</reference>
<comment type="caution">
    <text evidence="1">The sequence shown here is derived from an EMBL/GenBank/DDBJ whole genome shotgun (WGS) entry which is preliminary data.</text>
</comment>
<dbReference type="SUPFAM" id="SSF52799">
    <property type="entry name" value="(Phosphotyrosine protein) phosphatases II"/>
    <property type="match status" value="1"/>
</dbReference>
<evidence type="ECO:0000313" key="2">
    <source>
        <dbReference type="Proteomes" id="UP000554235"/>
    </source>
</evidence>
<dbReference type="InterPro" id="IPR026893">
    <property type="entry name" value="Tyr/Ser_Pase_IphP-type"/>
</dbReference>
<sequence length="284" mass="30987">MALSRDELEALSATHVRDPIPLESLTPALESPPFIPTRSLINVRDLGAVPGSAIGPGRIFRSGMLDAAAADPDALAWLSANVKTIFDLRSERERAGYPSPEIPGIEFVYHEREATYPSPDPADFAVDDGSKAWRGQLLAVAAAYKPTIRAVLQHVRDKPDEPFLFHCTVYSSLISAGRDRTGVVAGLLQTLAGTEQPDVILDYMLSRIGTEQARERLVVFIKASLGVDDPETPGFWNMASLRPTFWKAFGEGINDEYGGWDGYVTKGLGFSAEDLDTIKKNLRA</sequence>
<evidence type="ECO:0000313" key="1">
    <source>
        <dbReference type="EMBL" id="KAF4471059.1"/>
    </source>
</evidence>
<accession>A0A8H4PD03</accession>
<dbReference type="EMBL" id="JAADYS010000255">
    <property type="protein sequence ID" value="KAF4471059.1"/>
    <property type="molecule type" value="Genomic_DNA"/>
</dbReference>
<proteinExistence type="predicted"/>
<dbReference type="OrthoDB" id="449382at2759"/>
<name>A0A8H4PD03_9HYPO</name>
<gene>
    <name evidence="1" type="ORF">FALBO_2017</name>
</gene>
<dbReference type="Gene3D" id="3.90.190.10">
    <property type="entry name" value="Protein tyrosine phosphatase superfamily"/>
    <property type="match status" value="1"/>
</dbReference>
<dbReference type="PANTHER" id="PTHR31126">
    <property type="entry name" value="TYROSINE-PROTEIN PHOSPHATASE"/>
    <property type="match status" value="1"/>
</dbReference>
<protein>
    <submittedName>
        <fullName evidence="1">Tyrosine- phosphatase</fullName>
    </submittedName>
</protein>
<dbReference type="Proteomes" id="UP000554235">
    <property type="component" value="Unassembled WGS sequence"/>
</dbReference>
<dbReference type="GO" id="GO:0004721">
    <property type="term" value="F:phosphoprotein phosphatase activity"/>
    <property type="evidence" value="ECO:0007669"/>
    <property type="project" value="InterPro"/>
</dbReference>
<dbReference type="Pfam" id="PF13350">
    <property type="entry name" value="Y_phosphatase3"/>
    <property type="match status" value="1"/>
</dbReference>
<keyword evidence="2" id="KW-1185">Reference proteome</keyword>
<dbReference type="InterPro" id="IPR029021">
    <property type="entry name" value="Prot-tyrosine_phosphatase-like"/>
</dbReference>